<accession>A0A9D1I892</accession>
<dbReference type="AlphaFoldDB" id="A0A9D1I892"/>
<name>A0A9D1I892_9CLOT</name>
<comment type="caution">
    <text evidence="1">The sequence shown here is derived from an EMBL/GenBank/DDBJ whole genome shotgun (WGS) entry which is preliminary data.</text>
</comment>
<proteinExistence type="predicted"/>
<organism evidence="1 2">
    <name type="scientific">Candidatus Egerieisoma faecipullorum</name>
    <dbReference type="NCBI Taxonomy" id="2840963"/>
    <lineage>
        <taxon>Bacteria</taxon>
        <taxon>Bacillati</taxon>
        <taxon>Bacillota</taxon>
        <taxon>Clostridia</taxon>
        <taxon>Eubacteriales</taxon>
        <taxon>Clostridiaceae</taxon>
        <taxon>Clostridiaceae incertae sedis</taxon>
        <taxon>Candidatus Egerieisoma</taxon>
    </lineage>
</organism>
<protein>
    <submittedName>
        <fullName evidence="1">DUF1848 domain-containing protein</fullName>
    </submittedName>
</protein>
<evidence type="ECO:0000313" key="1">
    <source>
        <dbReference type="EMBL" id="HIU28755.1"/>
    </source>
</evidence>
<reference evidence="1" key="2">
    <citation type="journal article" date="2021" name="PeerJ">
        <title>Extensive microbial diversity within the chicken gut microbiome revealed by metagenomics and culture.</title>
        <authorList>
            <person name="Gilroy R."/>
            <person name="Ravi A."/>
            <person name="Getino M."/>
            <person name="Pursley I."/>
            <person name="Horton D.L."/>
            <person name="Alikhan N.F."/>
            <person name="Baker D."/>
            <person name="Gharbi K."/>
            <person name="Hall N."/>
            <person name="Watson M."/>
            <person name="Adriaenssens E.M."/>
            <person name="Foster-Nyarko E."/>
            <person name="Jarju S."/>
            <person name="Secka A."/>
            <person name="Antonio M."/>
            <person name="Oren A."/>
            <person name="Chaudhuri R.R."/>
            <person name="La Ragione R."/>
            <person name="Hildebrand F."/>
            <person name="Pallen M.J."/>
        </authorList>
    </citation>
    <scope>NUCLEOTIDE SEQUENCE</scope>
    <source>
        <strain evidence="1">CHK195-4489</strain>
    </source>
</reference>
<evidence type="ECO:0000313" key="2">
    <source>
        <dbReference type="Proteomes" id="UP000824089"/>
    </source>
</evidence>
<dbReference type="InterPro" id="IPR014998">
    <property type="entry name" value="DUF1848"/>
</dbReference>
<dbReference type="Proteomes" id="UP000824089">
    <property type="component" value="Unassembled WGS sequence"/>
</dbReference>
<dbReference type="Pfam" id="PF08902">
    <property type="entry name" value="DUF1848"/>
    <property type="match status" value="1"/>
</dbReference>
<dbReference type="EMBL" id="DVMM01000009">
    <property type="protein sequence ID" value="HIU28755.1"/>
    <property type="molecule type" value="Genomic_DNA"/>
</dbReference>
<reference evidence="1" key="1">
    <citation type="submission" date="2020-10" db="EMBL/GenBank/DDBJ databases">
        <authorList>
            <person name="Gilroy R."/>
        </authorList>
    </citation>
    <scope>NUCLEOTIDE SEQUENCE</scope>
    <source>
        <strain evidence="1">CHK195-4489</strain>
    </source>
</reference>
<sequence length="312" mass="36031">MIISVSRRTDIPAFYSEWFFNRLKAGEVLVRNPMNARQISKIKLTPDAVDGIVFWTKNPAPMLDRLYLLKDYTYYFQFTLNAYGKEIESGVPSKNRFVIPTFQRLSDLIGPDRIVWRYDPIFLNETYTIDYHIYYFEKLARRLSPYTRKCTISFLDSYRNTERKLASLSIRELTPALQDLLAKNLSEIAHSCGLQMDTCAEEIDLQQYGIQHARCIDDRLLAKLSDRPINAKKDKNQRLACGCVESVDIGAYNTCRYGCLYCYANFSPSAFHANRGRQDPKAPLLIGEVRPEDRITERKIRSCSAKKSKPGV</sequence>
<gene>
    <name evidence="1" type="ORF">IAD50_00480</name>
</gene>